<evidence type="ECO:0000313" key="2">
    <source>
        <dbReference type="Proteomes" id="UP000602050"/>
    </source>
</evidence>
<organism evidence="1 2">
    <name type="scientific">Compostibacillus humi</name>
    <dbReference type="NCBI Taxonomy" id="1245525"/>
    <lineage>
        <taxon>Bacteria</taxon>
        <taxon>Bacillati</taxon>
        <taxon>Bacillota</taxon>
        <taxon>Bacilli</taxon>
        <taxon>Bacillales</taxon>
        <taxon>Bacillaceae</taxon>
        <taxon>Compostibacillus</taxon>
    </lineage>
</organism>
<dbReference type="EMBL" id="BMEV01000014">
    <property type="protein sequence ID" value="GGH73114.1"/>
    <property type="molecule type" value="Genomic_DNA"/>
</dbReference>
<reference evidence="1" key="2">
    <citation type="submission" date="2020-09" db="EMBL/GenBank/DDBJ databases">
        <authorList>
            <person name="Sun Q."/>
            <person name="Zhou Y."/>
        </authorList>
    </citation>
    <scope>NUCLEOTIDE SEQUENCE</scope>
    <source>
        <strain evidence="1">CGMCC 1.12360</strain>
    </source>
</reference>
<keyword evidence="2" id="KW-1185">Reference proteome</keyword>
<gene>
    <name evidence="1" type="ORF">GCM10010978_10660</name>
</gene>
<protein>
    <submittedName>
        <fullName evidence="1">Uncharacterized protein</fullName>
    </submittedName>
</protein>
<sequence>MAHIYIYEKTAVHKKLNNIDKKMNFFPDKRLEVNYLFVRDMIMEKINVFTIGIVK</sequence>
<reference evidence="1" key="1">
    <citation type="journal article" date="2014" name="Int. J. Syst. Evol. Microbiol.">
        <title>Complete genome sequence of Corynebacterium casei LMG S-19264T (=DSM 44701T), isolated from a smear-ripened cheese.</title>
        <authorList>
            <consortium name="US DOE Joint Genome Institute (JGI-PGF)"/>
            <person name="Walter F."/>
            <person name="Albersmeier A."/>
            <person name="Kalinowski J."/>
            <person name="Ruckert C."/>
        </authorList>
    </citation>
    <scope>NUCLEOTIDE SEQUENCE</scope>
    <source>
        <strain evidence="1">CGMCC 1.12360</strain>
    </source>
</reference>
<name>A0A8J2ZRJ6_9BACI</name>
<accession>A0A8J2ZRJ6</accession>
<proteinExistence type="predicted"/>
<comment type="caution">
    <text evidence="1">The sequence shown here is derived from an EMBL/GenBank/DDBJ whole genome shotgun (WGS) entry which is preliminary data.</text>
</comment>
<dbReference type="Proteomes" id="UP000602050">
    <property type="component" value="Unassembled WGS sequence"/>
</dbReference>
<evidence type="ECO:0000313" key="1">
    <source>
        <dbReference type="EMBL" id="GGH73114.1"/>
    </source>
</evidence>
<dbReference type="AlphaFoldDB" id="A0A8J2ZRJ6"/>